<proteinExistence type="predicted"/>
<keyword evidence="2" id="KW-0808">Transferase</keyword>
<name>A0A5A7PC13_STRAF</name>
<protein>
    <submittedName>
        <fullName evidence="2">Polyribonucleotide nucleotidyltransferase</fullName>
    </submittedName>
</protein>
<dbReference type="Proteomes" id="UP000325081">
    <property type="component" value="Unassembled WGS sequence"/>
</dbReference>
<comment type="caution">
    <text evidence="2">The sequence shown here is derived from an EMBL/GenBank/DDBJ whole genome shotgun (WGS) entry which is preliminary data.</text>
</comment>
<gene>
    <name evidence="2" type="ORF">STAS_06304</name>
</gene>
<feature type="region of interest" description="Disordered" evidence="1">
    <location>
        <begin position="17"/>
        <end position="41"/>
    </location>
</feature>
<reference evidence="3" key="1">
    <citation type="journal article" date="2019" name="Curr. Biol.">
        <title>Genome Sequence of Striga asiatica Provides Insight into the Evolution of Plant Parasitism.</title>
        <authorList>
            <person name="Yoshida S."/>
            <person name="Kim S."/>
            <person name="Wafula E.K."/>
            <person name="Tanskanen J."/>
            <person name="Kim Y.M."/>
            <person name="Honaas L."/>
            <person name="Yang Z."/>
            <person name="Spallek T."/>
            <person name="Conn C.E."/>
            <person name="Ichihashi Y."/>
            <person name="Cheong K."/>
            <person name="Cui S."/>
            <person name="Der J.P."/>
            <person name="Gundlach H."/>
            <person name="Jiao Y."/>
            <person name="Hori C."/>
            <person name="Ishida J.K."/>
            <person name="Kasahara H."/>
            <person name="Kiba T."/>
            <person name="Kim M.S."/>
            <person name="Koo N."/>
            <person name="Laohavisit A."/>
            <person name="Lee Y.H."/>
            <person name="Lumba S."/>
            <person name="McCourt P."/>
            <person name="Mortimer J.C."/>
            <person name="Mutuku J.M."/>
            <person name="Nomura T."/>
            <person name="Sasaki-Sekimoto Y."/>
            <person name="Seto Y."/>
            <person name="Wang Y."/>
            <person name="Wakatake T."/>
            <person name="Sakakibara H."/>
            <person name="Demura T."/>
            <person name="Yamaguchi S."/>
            <person name="Yoneyama K."/>
            <person name="Manabe R.I."/>
            <person name="Nelson D.C."/>
            <person name="Schulman A.H."/>
            <person name="Timko M.P."/>
            <person name="dePamphilis C.W."/>
            <person name="Choi D."/>
            <person name="Shirasu K."/>
        </authorList>
    </citation>
    <scope>NUCLEOTIDE SEQUENCE [LARGE SCALE GENOMIC DNA]</scope>
    <source>
        <strain evidence="3">cv. UVA1</strain>
    </source>
</reference>
<dbReference type="AlphaFoldDB" id="A0A5A7PC13"/>
<feature type="compositionally biased region" description="Basic and acidic residues" evidence="1">
    <location>
        <begin position="23"/>
        <end position="41"/>
    </location>
</feature>
<dbReference type="EMBL" id="BKCP01004339">
    <property type="protein sequence ID" value="GER30359.1"/>
    <property type="molecule type" value="Genomic_DNA"/>
</dbReference>
<organism evidence="2 3">
    <name type="scientific">Striga asiatica</name>
    <name type="common">Asiatic witchweed</name>
    <name type="synonym">Buchnera asiatica</name>
    <dbReference type="NCBI Taxonomy" id="4170"/>
    <lineage>
        <taxon>Eukaryota</taxon>
        <taxon>Viridiplantae</taxon>
        <taxon>Streptophyta</taxon>
        <taxon>Embryophyta</taxon>
        <taxon>Tracheophyta</taxon>
        <taxon>Spermatophyta</taxon>
        <taxon>Magnoliopsida</taxon>
        <taxon>eudicotyledons</taxon>
        <taxon>Gunneridae</taxon>
        <taxon>Pentapetalae</taxon>
        <taxon>asterids</taxon>
        <taxon>lamiids</taxon>
        <taxon>Lamiales</taxon>
        <taxon>Orobanchaceae</taxon>
        <taxon>Buchnereae</taxon>
        <taxon>Striga</taxon>
    </lineage>
</organism>
<evidence type="ECO:0000313" key="2">
    <source>
        <dbReference type="EMBL" id="GER30359.1"/>
    </source>
</evidence>
<keyword evidence="3" id="KW-1185">Reference proteome</keyword>
<dbReference type="GO" id="GO:0016740">
    <property type="term" value="F:transferase activity"/>
    <property type="evidence" value="ECO:0007669"/>
    <property type="project" value="UniProtKB-KW"/>
</dbReference>
<evidence type="ECO:0000256" key="1">
    <source>
        <dbReference type="SAM" id="MobiDB-lite"/>
    </source>
</evidence>
<sequence>MFVRVFGPASSMALERITANNLTEKEEKKNKRKERTESSKNLRELAFATTAQIASTHYHPSKARTPSYIPVSSNLLTSNGKLLNNPFFTFVSLFCLPLSEFSSMTAVSSL</sequence>
<accession>A0A5A7PC13</accession>
<evidence type="ECO:0000313" key="3">
    <source>
        <dbReference type="Proteomes" id="UP000325081"/>
    </source>
</evidence>